<feature type="transmembrane region" description="Helical" evidence="1">
    <location>
        <begin position="120"/>
        <end position="144"/>
    </location>
</feature>
<accession>A0ABQ9EFX1</accession>
<protein>
    <submittedName>
        <fullName evidence="2">Uncharacterized protein</fullName>
    </submittedName>
</protein>
<proteinExistence type="predicted"/>
<dbReference type="EMBL" id="JARBDR010000917">
    <property type="protein sequence ID" value="KAJ8302472.1"/>
    <property type="molecule type" value="Genomic_DNA"/>
</dbReference>
<feature type="transmembrane region" description="Helical" evidence="1">
    <location>
        <begin position="150"/>
        <end position="170"/>
    </location>
</feature>
<evidence type="ECO:0000313" key="2">
    <source>
        <dbReference type="EMBL" id="KAJ8302472.1"/>
    </source>
</evidence>
<sequence>MKIFKFFCRCPQLPNYLPSYCSVTSVPGNCCPTLHCDVPGLNETYRPPTEIQATPQPTSGPTVPGSIIGTPTTENPFIVGTGTQTSITGGSVLGGGFPILQQQFNSVRIKIDDIKSDFKSVFVCLIAMSLINLTFLTMVSVLMYHLYARYWFVFFCILLYIFIFPLFILAQCIFTDQKNQYHVYNEGEKWNDGCDYECECKDGKSGYYECIPFIKKSPFQVIITGSSFSINIIYTVFKYFLLNCDAYFYSNNKNTSFKLNCDAYFYSNNKNTSFKLNCDAYFYSNNKNTSFKLNCDAYFY</sequence>
<reference evidence="2 3" key="1">
    <citation type="submission" date="2022-12" db="EMBL/GenBank/DDBJ databases">
        <title>Chromosome-level genome of Tegillarca granosa.</title>
        <authorList>
            <person name="Kim J."/>
        </authorList>
    </citation>
    <scope>NUCLEOTIDE SEQUENCE [LARGE SCALE GENOMIC DNA]</scope>
    <source>
        <strain evidence="2">Teg-2019</strain>
        <tissue evidence="2">Adductor muscle</tissue>
    </source>
</reference>
<evidence type="ECO:0000313" key="3">
    <source>
        <dbReference type="Proteomes" id="UP001217089"/>
    </source>
</evidence>
<gene>
    <name evidence="2" type="ORF">KUTeg_018868</name>
</gene>
<evidence type="ECO:0000256" key="1">
    <source>
        <dbReference type="SAM" id="Phobius"/>
    </source>
</evidence>
<keyword evidence="1" id="KW-0812">Transmembrane</keyword>
<organism evidence="2 3">
    <name type="scientific">Tegillarca granosa</name>
    <name type="common">Malaysian cockle</name>
    <name type="synonym">Anadara granosa</name>
    <dbReference type="NCBI Taxonomy" id="220873"/>
    <lineage>
        <taxon>Eukaryota</taxon>
        <taxon>Metazoa</taxon>
        <taxon>Spiralia</taxon>
        <taxon>Lophotrochozoa</taxon>
        <taxon>Mollusca</taxon>
        <taxon>Bivalvia</taxon>
        <taxon>Autobranchia</taxon>
        <taxon>Pteriomorphia</taxon>
        <taxon>Arcoida</taxon>
        <taxon>Arcoidea</taxon>
        <taxon>Arcidae</taxon>
        <taxon>Tegillarca</taxon>
    </lineage>
</organism>
<dbReference type="Proteomes" id="UP001217089">
    <property type="component" value="Unassembled WGS sequence"/>
</dbReference>
<keyword evidence="1" id="KW-0472">Membrane</keyword>
<name>A0ABQ9EFX1_TEGGR</name>
<comment type="caution">
    <text evidence="2">The sequence shown here is derived from an EMBL/GenBank/DDBJ whole genome shotgun (WGS) entry which is preliminary data.</text>
</comment>
<keyword evidence="3" id="KW-1185">Reference proteome</keyword>
<keyword evidence="1" id="KW-1133">Transmembrane helix</keyword>